<keyword evidence="3" id="KW-1185">Reference proteome</keyword>
<dbReference type="AlphaFoldDB" id="A0A2L2XH53"/>
<feature type="region of interest" description="Disordered" evidence="1">
    <location>
        <begin position="38"/>
        <end position="81"/>
    </location>
</feature>
<feature type="compositionally biased region" description="Basic residues" evidence="1">
    <location>
        <begin position="38"/>
        <end position="50"/>
    </location>
</feature>
<evidence type="ECO:0000256" key="1">
    <source>
        <dbReference type="SAM" id="MobiDB-lite"/>
    </source>
</evidence>
<protein>
    <submittedName>
        <fullName evidence="2">Uncharacterized protein</fullName>
    </submittedName>
</protein>
<dbReference type="RefSeq" id="WP_165792186.1">
    <property type="nucleotide sequence ID" value="NZ_BFAV01000157.1"/>
</dbReference>
<name>A0A2L2XH53_9FIRM</name>
<accession>A0A2L2XH53</accession>
<evidence type="ECO:0000313" key="2">
    <source>
        <dbReference type="EMBL" id="GBF35043.1"/>
    </source>
</evidence>
<reference evidence="3" key="1">
    <citation type="submission" date="2018-02" db="EMBL/GenBank/DDBJ databases">
        <title>Genome sequence of Desulfocucumis palustris strain NAW-5.</title>
        <authorList>
            <person name="Watanabe M."/>
            <person name="Kojima H."/>
            <person name="Fukui M."/>
        </authorList>
    </citation>
    <scope>NUCLEOTIDE SEQUENCE [LARGE SCALE GENOMIC DNA]</scope>
    <source>
        <strain evidence="3">NAW-5</strain>
    </source>
</reference>
<gene>
    <name evidence="2" type="ORF">DCCM_4164</name>
</gene>
<dbReference type="EMBL" id="BFAV01000157">
    <property type="protein sequence ID" value="GBF35043.1"/>
    <property type="molecule type" value="Genomic_DNA"/>
</dbReference>
<dbReference type="Proteomes" id="UP000239549">
    <property type="component" value="Unassembled WGS sequence"/>
</dbReference>
<proteinExistence type="predicted"/>
<feature type="compositionally biased region" description="Polar residues" evidence="1">
    <location>
        <begin position="65"/>
        <end position="81"/>
    </location>
</feature>
<sequence length="150" mass="16546">MVIFFREGFFDRRSNTESRRVERFRAFVISRAVTRTGAKARAKTRPKTRAITRAGAKAGAESGTKPGTITRAGTKTRTKSGTITGAKSRAVPGRIPGAARCIGRPFKTRTGSRFPLGRPGTRGWAKSKSHYLHSLSTDFQLCYILLRICQ</sequence>
<organism evidence="2 3">
    <name type="scientific">Desulfocucumis palustris</name>
    <dbReference type="NCBI Taxonomy" id="1898651"/>
    <lineage>
        <taxon>Bacteria</taxon>
        <taxon>Bacillati</taxon>
        <taxon>Bacillota</taxon>
        <taxon>Clostridia</taxon>
        <taxon>Eubacteriales</taxon>
        <taxon>Desulfocucumaceae</taxon>
        <taxon>Desulfocucumis</taxon>
    </lineage>
</organism>
<evidence type="ECO:0000313" key="3">
    <source>
        <dbReference type="Proteomes" id="UP000239549"/>
    </source>
</evidence>
<comment type="caution">
    <text evidence="2">The sequence shown here is derived from an EMBL/GenBank/DDBJ whole genome shotgun (WGS) entry which is preliminary data.</text>
</comment>